<keyword evidence="2" id="KW-0808">Transferase</keyword>
<reference evidence="2 3" key="1">
    <citation type="submission" date="2018-03" db="EMBL/GenBank/DDBJ databases">
        <title>Rhodobacter blasticus.</title>
        <authorList>
            <person name="Meyer T.E."/>
            <person name="Miller S."/>
            <person name="Lodha T."/>
            <person name="Gandham S."/>
            <person name="Chintalapati S."/>
            <person name="Chintalapati V.R."/>
        </authorList>
    </citation>
    <scope>NUCLEOTIDE SEQUENCE [LARGE SCALE GENOMIC DNA]</scope>
    <source>
        <strain evidence="2 3">DSM 2131</strain>
    </source>
</reference>
<dbReference type="RefSeq" id="WP_107671754.1">
    <property type="nucleotide sequence ID" value="NZ_PZKE01000001.1"/>
</dbReference>
<feature type="domain" description="Aminoglycoside phosphotransferase" evidence="1">
    <location>
        <begin position="25"/>
        <end position="237"/>
    </location>
</feature>
<gene>
    <name evidence="2" type="ORF">C5F44_01720</name>
</gene>
<dbReference type="InterPro" id="IPR011009">
    <property type="entry name" value="Kinase-like_dom_sf"/>
</dbReference>
<accession>A0A2T4JFH9</accession>
<keyword evidence="3" id="KW-1185">Reference proteome</keyword>
<dbReference type="Pfam" id="PF01636">
    <property type="entry name" value="APH"/>
    <property type="match status" value="1"/>
</dbReference>
<comment type="caution">
    <text evidence="2">The sequence shown here is derived from an EMBL/GenBank/DDBJ whole genome shotgun (WGS) entry which is preliminary data.</text>
</comment>
<protein>
    <submittedName>
        <fullName evidence="2">Aminoglycoside phosphotransferase</fullName>
    </submittedName>
</protein>
<dbReference type="SUPFAM" id="SSF56112">
    <property type="entry name" value="Protein kinase-like (PK-like)"/>
    <property type="match status" value="1"/>
</dbReference>
<dbReference type="Proteomes" id="UP000241362">
    <property type="component" value="Unassembled WGS sequence"/>
</dbReference>
<evidence type="ECO:0000313" key="3">
    <source>
        <dbReference type="Proteomes" id="UP000241362"/>
    </source>
</evidence>
<dbReference type="Gene3D" id="3.90.1200.10">
    <property type="match status" value="1"/>
</dbReference>
<proteinExistence type="predicted"/>
<name>A0A2T4JFH9_FUSBL</name>
<evidence type="ECO:0000313" key="2">
    <source>
        <dbReference type="EMBL" id="PTE16593.1"/>
    </source>
</evidence>
<dbReference type="Gene3D" id="3.30.200.20">
    <property type="entry name" value="Phosphorylase Kinase, domain 1"/>
    <property type="match status" value="1"/>
</dbReference>
<sequence length="337" mass="36499">MTRNREAAKTLFLRQAGWDAAVRRHLAGDASARRYERLERGADRAVLMDSPPGAGDDVQDFLRIDAHLTAIGLSAPKILAAEPAQGFLLLEDLGDNLYTAAVTKDPAQEAPLYAEAVEVLLHLQRAAPPAPVPDLSAEDWARSAGFVLDFYARAATGAVPDGDDFHAALTTLLQTHADGPRILILRDYHAGNLLWLPDRRGLARVGLLDFQQAQMGQPAYDLVSLLQDARRDVAPEVETEGVARMARGLGLTVADLSPAYATLGALRALRILGIFARLCLVDGKPGYLDFVPRVWGQLQRNLSHPALHGLRDLCGGLLPPPTPETLTRIRAQCAPSR</sequence>
<dbReference type="InterPro" id="IPR002575">
    <property type="entry name" value="Aminoglycoside_PTrfase"/>
</dbReference>
<dbReference type="GO" id="GO:0016740">
    <property type="term" value="F:transferase activity"/>
    <property type="evidence" value="ECO:0007669"/>
    <property type="project" value="UniProtKB-KW"/>
</dbReference>
<evidence type="ECO:0000259" key="1">
    <source>
        <dbReference type="Pfam" id="PF01636"/>
    </source>
</evidence>
<dbReference type="EMBL" id="PZKE01000001">
    <property type="protein sequence ID" value="PTE16593.1"/>
    <property type="molecule type" value="Genomic_DNA"/>
</dbReference>
<organism evidence="2 3">
    <name type="scientific">Fuscovulum blasticum DSM 2131</name>
    <dbReference type="NCBI Taxonomy" id="1188250"/>
    <lineage>
        <taxon>Bacteria</taxon>
        <taxon>Pseudomonadati</taxon>
        <taxon>Pseudomonadota</taxon>
        <taxon>Alphaproteobacteria</taxon>
        <taxon>Rhodobacterales</taxon>
        <taxon>Paracoccaceae</taxon>
        <taxon>Pseudogemmobacter</taxon>
    </lineage>
</organism>
<dbReference type="AlphaFoldDB" id="A0A2T4JFH9"/>